<evidence type="ECO:0000313" key="3">
    <source>
        <dbReference type="Proteomes" id="UP000281594"/>
    </source>
</evidence>
<dbReference type="EMBL" id="QYCY01000004">
    <property type="protein sequence ID" value="RLV72928.1"/>
    <property type="molecule type" value="Genomic_DNA"/>
</dbReference>
<reference evidence="2 3" key="1">
    <citation type="journal article" date="2018" name="J. Biol. Chem.">
        <title>Discovery of the actinoplanic acid pathway in Streptomyces rapamycinicus reveals a genetically conserved synergism with rapamycin.</title>
        <authorList>
            <person name="Mrak P."/>
            <person name="Krastel P."/>
            <person name="Pivk Lukancic P."/>
            <person name="Tao J."/>
            <person name="Pistorius D."/>
            <person name="Moore C.M."/>
        </authorList>
    </citation>
    <scope>NUCLEOTIDE SEQUENCE [LARGE SCALE GENOMIC DNA]</scope>
    <source>
        <strain evidence="2 3">NRRL 5491</strain>
    </source>
</reference>
<dbReference type="Gene3D" id="1.10.10.10">
    <property type="entry name" value="Winged helix-like DNA-binding domain superfamily/Winged helix DNA-binding domain"/>
    <property type="match status" value="1"/>
</dbReference>
<dbReference type="PANTHER" id="PTHR43252:SF4">
    <property type="entry name" value="TRANSCRIPTIONAL REGULATORY PROTEIN"/>
    <property type="match status" value="1"/>
</dbReference>
<name>A0A3L8R000_STRRN</name>
<evidence type="ECO:0000259" key="1">
    <source>
        <dbReference type="Pfam" id="PF03551"/>
    </source>
</evidence>
<dbReference type="PANTHER" id="PTHR43252">
    <property type="entry name" value="TRANSCRIPTIONAL REGULATOR YQJI"/>
    <property type="match status" value="1"/>
</dbReference>
<protein>
    <recommendedName>
        <fullName evidence="1">Transcription regulator PadR N-terminal domain-containing protein</fullName>
    </recommendedName>
</protein>
<dbReference type="Pfam" id="PF03551">
    <property type="entry name" value="PadR"/>
    <property type="match status" value="1"/>
</dbReference>
<dbReference type="Proteomes" id="UP000281594">
    <property type="component" value="Unassembled WGS sequence"/>
</dbReference>
<evidence type="ECO:0000313" key="2">
    <source>
        <dbReference type="EMBL" id="RLV72928.1"/>
    </source>
</evidence>
<proteinExistence type="predicted"/>
<accession>A0A3L8R000</accession>
<dbReference type="STRING" id="1343740.M271_44360"/>
<gene>
    <name evidence="2" type="ORF">D3C57_150415</name>
</gene>
<dbReference type="InterPro" id="IPR036388">
    <property type="entry name" value="WH-like_DNA-bd_sf"/>
</dbReference>
<dbReference type="SUPFAM" id="SSF46785">
    <property type="entry name" value="Winged helix' DNA-binding domain"/>
    <property type="match status" value="1"/>
</dbReference>
<organism evidence="2 3">
    <name type="scientific">Streptomyces rapamycinicus (strain ATCC 29253 / DSM 41530 / NRRL 5491 / AYB-994)</name>
    <name type="common">Streptomyces hygroscopicus (strain ATCC 29253)</name>
    <dbReference type="NCBI Taxonomy" id="1343740"/>
    <lineage>
        <taxon>Bacteria</taxon>
        <taxon>Bacillati</taxon>
        <taxon>Actinomycetota</taxon>
        <taxon>Actinomycetes</taxon>
        <taxon>Kitasatosporales</taxon>
        <taxon>Streptomycetaceae</taxon>
        <taxon>Streptomyces</taxon>
        <taxon>Streptomyces violaceusniger group</taxon>
    </lineage>
</organism>
<dbReference type="RefSeq" id="WP_121826614.1">
    <property type="nucleotide sequence ID" value="NC_022785.1"/>
</dbReference>
<dbReference type="InterPro" id="IPR036390">
    <property type="entry name" value="WH_DNA-bd_sf"/>
</dbReference>
<feature type="domain" description="Transcription regulator PadR N-terminal" evidence="1">
    <location>
        <begin position="16"/>
        <end position="91"/>
    </location>
</feature>
<dbReference type="AlphaFoldDB" id="A0A3L8R000"/>
<dbReference type="InterPro" id="IPR005149">
    <property type="entry name" value="Tscrpt_reg_PadR_N"/>
</dbReference>
<comment type="caution">
    <text evidence="2">The sequence shown here is derived from an EMBL/GenBank/DDBJ whole genome shotgun (WGS) entry which is preliminary data.</text>
</comment>
<sequence length="201" mass="22137">MMTPRRPGASAAGWAVLGLLSYAPGLSGYELKQWADHSLRFFYQAPAMSQIYSELQRLEALGWAESRLEPQGHGRDKRVYGLTEDGAAALERHVESAPFRPPMVKNPVAMRIWLGHLTGGAGMDRLIDAYDAHLNEFLEGVRAALKTTEDRSELAYAAMALRWMARSNQAQAEALGELRRELAERRAEAPTCKEGTGGPVA</sequence>